<sequence>MCVPRPPAGLVPVAAELVPIRATGRPMMTDKAQSSRSPRQRRMAREPQAQAQQRPETQAATPGSGTSGRTRAQSKLDMVEALLRAPQGATIAELMTATGWQQHTVRGTLAGALKKRGLTITSDKPDGVRHYRAESR</sequence>
<dbReference type="KEGG" id="nar:Saro_1451"/>
<evidence type="ECO:0000313" key="3">
    <source>
        <dbReference type="Proteomes" id="UP000009134"/>
    </source>
</evidence>
<name>Q2G8C8_NOVAD</name>
<dbReference type="EMBL" id="CP000248">
    <property type="protein sequence ID" value="ABD25895.1"/>
    <property type="molecule type" value="Genomic_DNA"/>
</dbReference>
<dbReference type="HOGENOM" id="CLU_155201_0_0_5"/>
<feature type="compositionally biased region" description="Low complexity" evidence="1">
    <location>
        <begin position="46"/>
        <end position="62"/>
    </location>
</feature>
<dbReference type="AlphaFoldDB" id="Q2G8C8"/>
<dbReference type="InterPro" id="IPR021880">
    <property type="entry name" value="DUF3489"/>
</dbReference>
<proteinExistence type="predicted"/>
<dbReference type="STRING" id="279238.Saro_1451"/>
<evidence type="ECO:0000313" key="2">
    <source>
        <dbReference type="EMBL" id="ABD25895.1"/>
    </source>
</evidence>
<keyword evidence="3" id="KW-1185">Reference proteome</keyword>
<organism evidence="2 3">
    <name type="scientific">Novosphingobium aromaticivorans (strain ATCC 700278 / DSM 12444 / CCUG 56034 / CIP 105152 / NBRC 16084 / F199)</name>
    <dbReference type="NCBI Taxonomy" id="279238"/>
    <lineage>
        <taxon>Bacteria</taxon>
        <taxon>Pseudomonadati</taxon>
        <taxon>Pseudomonadota</taxon>
        <taxon>Alphaproteobacteria</taxon>
        <taxon>Sphingomonadales</taxon>
        <taxon>Sphingomonadaceae</taxon>
        <taxon>Novosphingobium</taxon>
    </lineage>
</organism>
<feature type="region of interest" description="Disordered" evidence="1">
    <location>
        <begin position="1"/>
        <end position="73"/>
    </location>
</feature>
<dbReference type="Pfam" id="PF11994">
    <property type="entry name" value="DUF3489"/>
    <property type="match status" value="1"/>
</dbReference>
<feature type="compositionally biased region" description="Polar residues" evidence="1">
    <location>
        <begin position="63"/>
        <end position="73"/>
    </location>
</feature>
<gene>
    <name evidence="2" type="ordered locus">Saro_1451</name>
</gene>
<evidence type="ECO:0000256" key="1">
    <source>
        <dbReference type="SAM" id="MobiDB-lite"/>
    </source>
</evidence>
<dbReference type="Proteomes" id="UP000009134">
    <property type="component" value="Chromosome"/>
</dbReference>
<evidence type="ECO:0008006" key="4">
    <source>
        <dbReference type="Google" id="ProtNLM"/>
    </source>
</evidence>
<dbReference type="eggNOG" id="COG1595">
    <property type="taxonomic scope" value="Bacteria"/>
</dbReference>
<accession>Q2G8C8</accession>
<protein>
    <recommendedName>
        <fullName evidence="4">DUF3489 domain-containing protein</fullName>
    </recommendedName>
</protein>
<reference evidence="3" key="1">
    <citation type="submission" date="2006-01" db="EMBL/GenBank/DDBJ databases">
        <title>Complete sequence of Novosphingobium aromaticivorans DSM 12444.</title>
        <authorList>
            <consortium name="US DOE Joint Genome Institute"/>
            <person name="Copeland A."/>
            <person name="Lucas S."/>
            <person name="Lapidus A."/>
            <person name="Barry K."/>
            <person name="Detter J.C."/>
            <person name="Glavina T."/>
            <person name="Hammon N."/>
            <person name="Israni S."/>
            <person name="Pitluck S."/>
            <person name="Chain P."/>
            <person name="Malfatti S."/>
            <person name="Shin M."/>
            <person name="Vergez L."/>
            <person name="Schmutz J."/>
            <person name="Larimer F."/>
            <person name="Land M."/>
            <person name="Kyrpides N."/>
            <person name="Ivanova N."/>
            <person name="Fredrickson J."/>
            <person name="Balkwill D."/>
            <person name="Romine M.F."/>
            <person name="Richardson P."/>
        </authorList>
    </citation>
    <scope>NUCLEOTIDE SEQUENCE [LARGE SCALE GENOMIC DNA]</scope>
    <source>
        <strain evidence="3">ATCC 700278 / DSM 12444 / CCUG 56034 / CIP 105152 / NBRC 16084 / F199</strain>
    </source>
</reference>